<dbReference type="EMBL" id="MGDE01000072">
    <property type="protein sequence ID" value="OGL46782.1"/>
    <property type="molecule type" value="Genomic_DNA"/>
</dbReference>
<keyword evidence="1 2" id="KW-0597">Phosphoprotein</keyword>
<evidence type="ECO:0000256" key="2">
    <source>
        <dbReference type="PROSITE-ProRule" id="PRU00169"/>
    </source>
</evidence>
<feature type="domain" description="Response regulatory" evidence="3">
    <location>
        <begin position="3"/>
        <end position="117"/>
    </location>
</feature>
<dbReference type="PANTHER" id="PTHR44591:SF3">
    <property type="entry name" value="RESPONSE REGULATORY DOMAIN-CONTAINING PROTEIN"/>
    <property type="match status" value="1"/>
</dbReference>
<name>A0A1F7RZ15_9BACT</name>
<evidence type="ECO:0000313" key="4">
    <source>
        <dbReference type="EMBL" id="OGL46782.1"/>
    </source>
</evidence>
<dbReference type="InterPro" id="IPR050595">
    <property type="entry name" value="Bact_response_regulator"/>
</dbReference>
<dbReference type="Proteomes" id="UP000178797">
    <property type="component" value="Unassembled WGS sequence"/>
</dbReference>
<dbReference type="CDD" id="cd17546">
    <property type="entry name" value="REC_hyHK_CKI1_RcsC-like"/>
    <property type="match status" value="1"/>
</dbReference>
<dbReference type="Gene3D" id="3.40.50.2300">
    <property type="match status" value="1"/>
</dbReference>
<evidence type="ECO:0000256" key="1">
    <source>
        <dbReference type="ARBA" id="ARBA00022553"/>
    </source>
</evidence>
<accession>A0A1F7RZ15</accession>
<dbReference type="Pfam" id="PF00072">
    <property type="entry name" value="Response_reg"/>
    <property type="match status" value="1"/>
</dbReference>
<proteinExistence type="predicted"/>
<evidence type="ECO:0000259" key="3">
    <source>
        <dbReference type="PROSITE" id="PS50110"/>
    </source>
</evidence>
<dbReference type="InterPro" id="IPR011006">
    <property type="entry name" value="CheY-like_superfamily"/>
</dbReference>
<gene>
    <name evidence="4" type="ORF">A2W05_04365</name>
</gene>
<dbReference type="GO" id="GO:0000160">
    <property type="term" value="P:phosphorelay signal transduction system"/>
    <property type="evidence" value="ECO:0007669"/>
    <property type="project" value="InterPro"/>
</dbReference>
<comment type="caution">
    <text evidence="4">The sequence shown here is derived from an EMBL/GenBank/DDBJ whole genome shotgun (WGS) entry which is preliminary data.</text>
</comment>
<reference evidence="4 5" key="1">
    <citation type="journal article" date="2016" name="Nat. Commun.">
        <title>Thousands of microbial genomes shed light on interconnected biogeochemical processes in an aquifer system.</title>
        <authorList>
            <person name="Anantharaman K."/>
            <person name="Brown C.T."/>
            <person name="Hug L.A."/>
            <person name="Sharon I."/>
            <person name="Castelle C.J."/>
            <person name="Probst A.J."/>
            <person name="Thomas B.C."/>
            <person name="Singh A."/>
            <person name="Wilkins M.J."/>
            <person name="Karaoz U."/>
            <person name="Brodie E.L."/>
            <person name="Williams K.H."/>
            <person name="Hubbard S.S."/>
            <person name="Banfield J.F."/>
        </authorList>
    </citation>
    <scope>NUCLEOTIDE SEQUENCE [LARGE SCALE GENOMIC DNA]</scope>
</reference>
<dbReference type="InterPro" id="IPR001789">
    <property type="entry name" value="Sig_transdc_resp-reg_receiver"/>
</dbReference>
<dbReference type="PANTHER" id="PTHR44591">
    <property type="entry name" value="STRESS RESPONSE REGULATOR PROTEIN 1"/>
    <property type="match status" value="1"/>
</dbReference>
<organism evidence="4 5">
    <name type="scientific">Candidatus Schekmanbacteria bacterium RBG_16_38_10</name>
    <dbReference type="NCBI Taxonomy" id="1817879"/>
    <lineage>
        <taxon>Bacteria</taxon>
        <taxon>Candidatus Schekmaniibacteriota</taxon>
    </lineage>
</organism>
<dbReference type="SUPFAM" id="SSF52172">
    <property type="entry name" value="CheY-like"/>
    <property type="match status" value="1"/>
</dbReference>
<dbReference type="SMART" id="SM00448">
    <property type="entry name" value="REC"/>
    <property type="match status" value="1"/>
</dbReference>
<dbReference type="PROSITE" id="PS50110">
    <property type="entry name" value="RESPONSE_REGULATORY"/>
    <property type="match status" value="1"/>
</dbReference>
<evidence type="ECO:0000313" key="5">
    <source>
        <dbReference type="Proteomes" id="UP000178797"/>
    </source>
</evidence>
<feature type="modified residue" description="4-aspartylphosphate" evidence="2">
    <location>
        <position position="52"/>
    </location>
</feature>
<sequence>MSKILVIDDEELICWFLQKELKKEGHEVSVAMTGEDGLEIFKDEDFCYVITDLKLPGISGFDVIKKIKNINPEIKIIATTAWKWEEAENKDFKSSIDGFLEKPVNISHLKEILKNPC</sequence>
<dbReference type="AlphaFoldDB" id="A0A1F7RZ15"/>
<protein>
    <recommendedName>
        <fullName evidence="3">Response regulatory domain-containing protein</fullName>
    </recommendedName>
</protein>